<dbReference type="InterPro" id="IPR001734">
    <property type="entry name" value="Na/solute_symporter"/>
</dbReference>
<dbReference type="GO" id="GO:0005886">
    <property type="term" value="C:plasma membrane"/>
    <property type="evidence" value="ECO:0007669"/>
    <property type="project" value="UniProtKB-SubCell"/>
</dbReference>
<dbReference type="Pfam" id="PF00474">
    <property type="entry name" value="SSF"/>
    <property type="match status" value="1"/>
</dbReference>
<dbReference type="PANTHER" id="PTHR48086">
    <property type="entry name" value="SODIUM/PROLINE SYMPORTER-RELATED"/>
    <property type="match status" value="1"/>
</dbReference>
<evidence type="ECO:0000256" key="11">
    <source>
        <dbReference type="ARBA" id="ARBA00023201"/>
    </source>
</evidence>
<comment type="similarity">
    <text evidence="2 13">Belongs to the sodium:solute symporter (SSF) (TC 2.A.21) family.</text>
</comment>
<accession>F0SKD9</accession>
<feature type="region of interest" description="Disordered" evidence="15">
    <location>
        <begin position="484"/>
        <end position="503"/>
    </location>
</feature>
<dbReference type="OrthoDB" id="9810181at2"/>
<comment type="subcellular location">
    <subcellularLocation>
        <location evidence="1 14">Cell membrane</location>
        <topology evidence="1 14">Multi-pass membrane protein</topology>
    </subcellularLocation>
</comment>
<keyword evidence="6 14" id="KW-0769">Symport</keyword>
<feature type="transmembrane region" description="Helical" evidence="14">
    <location>
        <begin position="164"/>
        <end position="182"/>
    </location>
</feature>
<evidence type="ECO:0000256" key="4">
    <source>
        <dbReference type="ARBA" id="ARBA00022475"/>
    </source>
</evidence>
<keyword evidence="5 14" id="KW-0812">Transmembrane</keyword>
<reference evidence="17" key="1">
    <citation type="submission" date="2011-02" db="EMBL/GenBank/DDBJ databases">
        <title>The complete genome of Planctomyces brasiliensis DSM 5305.</title>
        <authorList>
            <person name="Lucas S."/>
            <person name="Copeland A."/>
            <person name="Lapidus A."/>
            <person name="Bruce D."/>
            <person name="Goodwin L."/>
            <person name="Pitluck S."/>
            <person name="Kyrpides N."/>
            <person name="Mavromatis K."/>
            <person name="Pagani I."/>
            <person name="Ivanova N."/>
            <person name="Ovchinnikova G."/>
            <person name="Lu M."/>
            <person name="Detter J.C."/>
            <person name="Han C."/>
            <person name="Land M."/>
            <person name="Hauser L."/>
            <person name="Markowitz V."/>
            <person name="Cheng J.-F."/>
            <person name="Hugenholtz P."/>
            <person name="Woyke T."/>
            <person name="Wu D."/>
            <person name="Tindall B."/>
            <person name="Pomrenke H.G."/>
            <person name="Brambilla E."/>
            <person name="Klenk H.-P."/>
            <person name="Eisen J.A."/>
        </authorList>
    </citation>
    <scope>NUCLEOTIDE SEQUENCE [LARGE SCALE GENOMIC DNA]</scope>
    <source>
        <strain evidence="17">ATCC 49424 / DSM 5305 / JCM 21570 / NBRC 103401 / IFAM 1448</strain>
    </source>
</reference>
<dbReference type="STRING" id="756272.Plabr_3299"/>
<feature type="transmembrane region" description="Helical" evidence="14">
    <location>
        <begin position="126"/>
        <end position="144"/>
    </location>
</feature>
<evidence type="ECO:0000256" key="7">
    <source>
        <dbReference type="ARBA" id="ARBA00022989"/>
    </source>
</evidence>
<comment type="caution">
    <text evidence="14">Lacks conserved residue(s) required for the propagation of feature annotation.</text>
</comment>
<keyword evidence="14" id="KW-0029">Amino-acid transport</keyword>
<sequence>MNSVIVLASFIGFLLLITAIGVFASMVQHQKSTEDYLVAGRSVPAWLSALSAVATNNSGFMFIGLIGYTYRYGYEAIWMMIGWIVGDFLAWQFVHPRLRLESGKIEATTVPMLIGSRRNKPGTNRILVIVTGLLTFVFLGAYAAAQLKAGSTALQTLFGWNPEAGAIIGTFIVIIYCYAGGIRASIWTDAAQSGVMIVSMILLLGTAVYQIGGPAGLSAALASQDPSLVNWLPADLKFGFLPYFLGMTAGGFGAVGQPHILVRFMAIESVEKISRAKMIYFAWFIPFFLLGIGVGLYSRALLPDLMHLPLTEGMSASQASEFAMPVLARELLPDVLLGLMLAGLFSATMSTADSQILVCSGSLTQDVFPQWKNSYAASKVATLLVAALALAIALSASDSVFALVLVAWSAMGATLGPILILRLYGRRPNTVVSLAMMAAGLTTVFVWNSVGLDGAVFKLLPGFLAPVIVYIITIIIGTVFSPKDGDDDENEAIPPASNSQQES</sequence>
<dbReference type="KEGG" id="pbs:Plabr_3299"/>
<dbReference type="PANTHER" id="PTHR48086:SF3">
    <property type="entry name" value="SODIUM_PROLINE SYMPORTER"/>
    <property type="match status" value="1"/>
</dbReference>
<feature type="transmembrane region" description="Helical" evidence="14">
    <location>
        <begin position="278"/>
        <end position="298"/>
    </location>
</feature>
<dbReference type="AlphaFoldDB" id="F0SKD9"/>
<feature type="transmembrane region" description="Helical" evidence="14">
    <location>
        <begin position="194"/>
        <end position="220"/>
    </location>
</feature>
<evidence type="ECO:0000256" key="3">
    <source>
        <dbReference type="ARBA" id="ARBA00022448"/>
    </source>
</evidence>
<feature type="transmembrane region" description="Helical" evidence="14">
    <location>
        <begin position="240"/>
        <end position="266"/>
    </location>
</feature>
<dbReference type="NCBIfam" id="TIGR00813">
    <property type="entry name" value="sss"/>
    <property type="match status" value="1"/>
</dbReference>
<keyword evidence="11 14" id="KW-0739">Sodium transport</keyword>
<dbReference type="PROSITE" id="PS50283">
    <property type="entry name" value="NA_SOLUT_SYMP_3"/>
    <property type="match status" value="1"/>
</dbReference>
<organism evidence="16 17">
    <name type="scientific">Rubinisphaera brasiliensis (strain ATCC 49424 / DSM 5305 / JCM 21570 / IAM 15109 / NBRC 103401 / IFAM 1448)</name>
    <name type="common">Planctomyces brasiliensis</name>
    <dbReference type="NCBI Taxonomy" id="756272"/>
    <lineage>
        <taxon>Bacteria</taxon>
        <taxon>Pseudomonadati</taxon>
        <taxon>Planctomycetota</taxon>
        <taxon>Planctomycetia</taxon>
        <taxon>Planctomycetales</taxon>
        <taxon>Planctomycetaceae</taxon>
        <taxon>Rubinisphaera</taxon>
    </lineage>
</organism>
<keyword evidence="8 14" id="KW-0915">Sodium</keyword>
<evidence type="ECO:0000256" key="5">
    <source>
        <dbReference type="ARBA" id="ARBA00022692"/>
    </source>
</evidence>
<keyword evidence="9 14" id="KW-0406">Ion transport</keyword>
<evidence type="ECO:0000256" key="15">
    <source>
        <dbReference type="SAM" id="MobiDB-lite"/>
    </source>
</evidence>
<dbReference type="InterPro" id="IPR050277">
    <property type="entry name" value="Sodium:Solute_Symporter"/>
</dbReference>
<evidence type="ECO:0000256" key="9">
    <source>
        <dbReference type="ARBA" id="ARBA00023065"/>
    </source>
</evidence>
<dbReference type="GO" id="GO:0015824">
    <property type="term" value="P:proline transport"/>
    <property type="evidence" value="ECO:0007669"/>
    <property type="project" value="UniProtKB-UniRule"/>
</dbReference>
<evidence type="ECO:0000256" key="1">
    <source>
        <dbReference type="ARBA" id="ARBA00004651"/>
    </source>
</evidence>
<dbReference type="Gene3D" id="1.20.1730.10">
    <property type="entry name" value="Sodium/glucose cotransporter"/>
    <property type="match status" value="1"/>
</dbReference>
<keyword evidence="10 14" id="KW-0472">Membrane</keyword>
<evidence type="ECO:0000256" key="14">
    <source>
        <dbReference type="RuleBase" id="RU366012"/>
    </source>
</evidence>
<feature type="transmembrane region" description="Helical" evidence="14">
    <location>
        <begin position="431"/>
        <end position="450"/>
    </location>
</feature>
<comment type="catalytic activity">
    <reaction evidence="12">
        <text>L-proline(in) + Na(+)(in) = L-proline(out) + Na(+)(out)</text>
        <dbReference type="Rhea" id="RHEA:28967"/>
        <dbReference type="ChEBI" id="CHEBI:29101"/>
        <dbReference type="ChEBI" id="CHEBI:60039"/>
    </reaction>
</comment>
<evidence type="ECO:0000256" key="13">
    <source>
        <dbReference type="RuleBase" id="RU362091"/>
    </source>
</evidence>
<dbReference type="GO" id="GO:0031402">
    <property type="term" value="F:sodium ion binding"/>
    <property type="evidence" value="ECO:0007669"/>
    <property type="project" value="UniProtKB-UniRule"/>
</dbReference>
<evidence type="ECO:0000256" key="12">
    <source>
        <dbReference type="ARBA" id="ARBA00033708"/>
    </source>
</evidence>
<evidence type="ECO:0000313" key="17">
    <source>
        <dbReference type="Proteomes" id="UP000006860"/>
    </source>
</evidence>
<dbReference type="EMBL" id="CP002546">
    <property type="protein sequence ID" value="ADY60896.1"/>
    <property type="molecule type" value="Genomic_DNA"/>
</dbReference>
<feature type="transmembrane region" description="Helical" evidence="14">
    <location>
        <begin position="462"/>
        <end position="480"/>
    </location>
</feature>
<dbReference type="HOGENOM" id="CLU_018808_15_2_0"/>
<gene>
    <name evidence="16" type="ordered locus">Plabr_3299</name>
</gene>
<dbReference type="Proteomes" id="UP000006860">
    <property type="component" value="Chromosome"/>
</dbReference>
<keyword evidence="7 14" id="KW-1133">Transmembrane helix</keyword>
<protein>
    <recommendedName>
        <fullName evidence="14">Sodium/proline symporter</fullName>
    </recommendedName>
    <alternativeName>
        <fullName evidence="14">Proline permease</fullName>
    </alternativeName>
</protein>
<dbReference type="RefSeq" id="WP_013629616.1">
    <property type="nucleotide sequence ID" value="NC_015174.1"/>
</dbReference>
<comment type="function">
    <text evidence="14">Catalyzes the sodium-dependent uptake of extracellular L-proline.</text>
</comment>
<feature type="transmembrane region" description="Helical" evidence="14">
    <location>
        <begin position="400"/>
        <end position="424"/>
    </location>
</feature>
<keyword evidence="3 14" id="KW-0813">Transport</keyword>
<feature type="transmembrane region" description="Helical" evidence="14">
    <location>
        <begin position="6"/>
        <end position="24"/>
    </location>
</feature>
<evidence type="ECO:0000256" key="6">
    <source>
        <dbReference type="ARBA" id="ARBA00022847"/>
    </source>
</evidence>
<keyword evidence="4 14" id="KW-1003">Cell membrane</keyword>
<dbReference type="InterPro" id="IPR038377">
    <property type="entry name" value="Na/Glc_symporter_sf"/>
</dbReference>
<dbReference type="CDD" id="cd11475">
    <property type="entry name" value="SLC5sbd_PutP"/>
    <property type="match status" value="1"/>
</dbReference>
<keyword evidence="17" id="KW-1185">Reference proteome</keyword>
<evidence type="ECO:0000256" key="8">
    <source>
        <dbReference type="ARBA" id="ARBA00023053"/>
    </source>
</evidence>
<proteinExistence type="inferred from homology"/>
<evidence type="ECO:0000256" key="10">
    <source>
        <dbReference type="ARBA" id="ARBA00023136"/>
    </source>
</evidence>
<feature type="transmembrane region" description="Helical" evidence="14">
    <location>
        <begin position="45"/>
        <end position="70"/>
    </location>
</feature>
<evidence type="ECO:0000313" key="16">
    <source>
        <dbReference type="EMBL" id="ADY60896.1"/>
    </source>
</evidence>
<dbReference type="eggNOG" id="COG0591">
    <property type="taxonomic scope" value="Bacteria"/>
</dbReference>
<dbReference type="InterPro" id="IPR011851">
    <property type="entry name" value="Na/Pro_symporter"/>
</dbReference>
<name>F0SKD9_RUBBR</name>
<feature type="transmembrane region" description="Helical" evidence="14">
    <location>
        <begin position="375"/>
        <end position="394"/>
    </location>
</feature>
<dbReference type="GO" id="GO:0005298">
    <property type="term" value="F:proline:sodium symporter activity"/>
    <property type="evidence" value="ECO:0007669"/>
    <property type="project" value="UniProtKB-UniRule"/>
</dbReference>
<evidence type="ECO:0000256" key="2">
    <source>
        <dbReference type="ARBA" id="ARBA00006434"/>
    </source>
</evidence>